<protein>
    <recommendedName>
        <fullName evidence="4">Periplasmic heavy metal sensor</fullName>
    </recommendedName>
</protein>
<keyword evidence="3" id="KW-1185">Reference proteome</keyword>
<dbReference type="OrthoDB" id="7876971at2"/>
<reference evidence="2 3" key="1">
    <citation type="submission" date="2016-12" db="EMBL/GenBank/DDBJ databases">
        <title>The draft genome sequence of HSLHS2.</title>
        <authorList>
            <person name="Hu D."/>
            <person name="Wang L."/>
            <person name="Shao Z."/>
        </authorList>
    </citation>
    <scope>NUCLEOTIDE SEQUENCE [LARGE SCALE GENOMIC DNA]</scope>
    <source>
        <strain evidence="2">MCCC 1A06712</strain>
    </source>
</reference>
<name>A0A251WXE0_9RHOB</name>
<evidence type="ECO:0000313" key="3">
    <source>
        <dbReference type="Proteomes" id="UP000194664"/>
    </source>
</evidence>
<comment type="caution">
    <text evidence="2">The sequence shown here is derived from an EMBL/GenBank/DDBJ whole genome shotgun (WGS) entry which is preliminary data.</text>
</comment>
<dbReference type="Pfam" id="PF13801">
    <property type="entry name" value="Metal_resist"/>
    <property type="match status" value="1"/>
</dbReference>
<dbReference type="EMBL" id="MSPP01000003">
    <property type="protein sequence ID" value="OUD09097.1"/>
    <property type="molecule type" value="Genomic_DNA"/>
</dbReference>
<evidence type="ECO:0000256" key="1">
    <source>
        <dbReference type="SAM" id="MobiDB-lite"/>
    </source>
</evidence>
<proteinExistence type="predicted"/>
<organism evidence="2 3">
    <name type="scientific">Marivivens niveibacter</name>
    <dbReference type="NCBI Taxonomy" id="1930667"/>
    <lineage>
        <taxon>Bacteria</taxon>
        <taxon>Pseudomonadati</taxon>
        <taxon>Pseudomonadota</taxon>
        <taxon>Alphaproteobacteria</taxon>
        <taxon>Rhodobacterales</taxon>
        <taxon>Paracoccaceae</taxon>
        <taxon>Marivivens group</taxon>
        <taxon>Marivivens</taxon>
    </lineage>
</organism>
<accession>A0A251WXE0</accession>
<dbReference type="Proteomes" id="UP000194664">
    <property type="component" value="Unassembled WGS sequence"/>
</dbReference>
<gene>
    <name evidence="2" type="ORF">BVC71_10325</name>
</gene>
<evidence type="ECO:0008006" key="4">
    <source>
        <dbReference type="Google" id="ProtNLM"/>
    </source>
</evidence>
<dbReference type="InterPro" id="IPR025961">
    <property type="entry name" value="Metal_resist"/>
</dbReference>
<evidence type="ECO:0000313" key="2">
    <source>
        <dbReference type="EMBL" id="OUD09097.1"/>
    </source>
</evidence>
<sequence length="167" mass="18919">MAETKKSSMRPALRVLLVVSLALNLLVAGVLVGGISKGRQFSPKGNFDISVGPFSRAFEEEDRRAIRDDLRARMAEFATPQEQSASMQTLIAAMRADPFVEDAVTEQFETQRENAAEAMRIGQEVVLNRLREMSVEEREEFTDRLMREAMRRPDRDRDGGGRDKDRD</sequence>
<dbReference type="RefSeq" id="WP_086451576.1">
    <property type="nucleotide sequence ID" value="NZ_MSPP01000003.1"/>
</dbReference>
<feature type="region of interest" description="Disordered" evidence="1">
    <location>
        <begin position="137"/>
        <end position="167"/>
    </location>
</feature>
<dbReference type="AlphaFoldDB" id="A0A251WXE0"/>